<gene>
    <name evidence="9" type="ORF">AB0C36_35780</name>
</gene>
<feature type="region of interest" description="Disordered" evidence="6">
    <location>
        <begin position="1"/>
        <end position="31"/>
    </location>
</feature>
<dbReference type="Gene3D" id="1.10.10.10">
    <property type="entry name" value="Winged helix-like DNA-binding domain superfamily/Winged helix DNA-binding domain"/>
    <property type="match status" value="1"/>
</dbReference>
<evidence type="ECO:0000313" key="10">
    <source>
        <dbReference type="Proteomes" id="UP001551482"/>
    </source>
</evidence>
<dbReference type="EMBL" id="JBEZFP010000142">
    <property type="protein sequence ID" value="MEU8138850.1"/>
    <property type="molecule type" value="Genomic_DNA"/>
</dbReference>
<evidence type="ECO:0000259" key="7">
    <source>
        <dbReference type="Pfam" id="PF04542"/>
    </source>
</evidence>
<dbReference type="RefSeq" id="WP_358362577.1">
    <property type="nucleotide sequence ID" value="NZ_JBEZFP010000142.1"/>
</dbReference>
<keyword evidence="2" id="KW-0805">Transcription regulation</keyword>
<feature type="domain" description="RNA polymerase sigma factor 70 region 4 type 2" evidence="8">
    <location>
        <begin position="140"/>
        <end position="188"/>
    </location>
</feature>
<dbReference type="SUPFAM" id="SSF88659">
    <property type="entry name" value="Sigma3 and sigma4 domains of RNA polymerase sigma factors"/>
    <property type="match status" value="1"/>
</dbReference>
<dbReference type="PANTHER" id="PTHR43133:SF8">
    <property type="entry name" value="RNA POLYMERASE SIGMA FACTOR HI_1459-RELATED"/>
    <property type="match status" value="1"/>
</dbReference>
<dbReference type="Pfam" id="PF04542">
    <property type="entry name" value="Sigma70_r2"/>
    <property type="match status" value="1"/>
</dbReference>
<evidence type="ECO:0000256" key="2">
    <source>
        <dbReference type="ARBA" id="ARBA00023015"/>
    </source>
</evidence>
<evidence type="ECO:0000256" key="1">
    <source>
        <dbReference type="ARBA" id="ARBA00010641"/>
    </source>
</evidence>
<feature type="compositionally biased region" description="Low complexity" evidence="6">
    <location>
        <begin position="8"/>
        <end position="17"/>
    </location>
</feature>
<organism evidence="9 10">
    <name type="scientific">Streptodolium elevatio</name>
    <dbReference type="NCBI Taxonomy" id="3157996"/>
    <lineage>
        <taxon>Bacteria</taxon>
        <taxon>Bacillati</taxon>
        <taxon>Actinomycetota</taxon>
        <taxon>Actinomycetes</taxon>
        <taxon>Kitasatosporales</taxon>
        <taxon>Streptomycetaceae</taxon>
        <taxon>Streptodolium</taxon>
    </lineage>
</organism>
<comment type="caution">
    <text evidence="9">The sequence shown here is derived from an EMBL/GenBank/DDBJ whole genome shotgun (WGS) entry which is preliminary data.</text>
</comment>
<dbReference type="SUPFAM" id="SSF88946">
    <property type="entry name" value="Sigma2 domain of RNA polymerase sigma factors"/>
    <property type="match status" value="1"/>
</dbReference>
<dbReference type="Gene3D" id="1.10.1740.10">
    <property type="match status" value="1"/>
</dbReference>
<name>A0ABV3DSW7_9ACTN</name>
<accession>A0ABV3DSW7</accession>
<keyword evidence="3" id="KW-0731">Sigma factor</keyword>
<dbReference type="Pfam" id="PF08281">
    <property type="entry name" value="Sigma70_r4_2"/>
    <property type="match status" value="1"/>
</dbReference>
<evidence type="ECO:0000256" key="3">
    <source>
        <dbReference type="ARBA" id="ARBA00023082"/>
    </source>
</evidence>
<evidence type="ECO:0000256" key="4">
    <source>
        <dbReference type="ARBA" id="ARBA00023125"/>
    </source>
</evidence>
<keyword evidence="4" id="KW-0238">DNA-binding</keyword>
<feature type="domain" description="RNA polymerase sigma-70 region 2" evidence="7">
    <location>
        <begin position="73"/>
        <end position="119"/>
    </location>
</feature>
<dbReference type="InterPro" id="IPR036388">
    <property type="entry name" value="WH-like_DNA-bd_sf"/>
</dbReference>
<dbReference type="InterPro" id="IPR007627">
    <property type="entry name" value="RNA_pol_sigma70_r2"/>
</dbReference>
<evidence type="ECO:0000259" key="8">
    <source>
        <dbReference type="Pfam" id="PF08281"/>
    </source>
</evidence>
<dbReference type="InterPro" id="IPR013249">
    <property type="entry name" value="RNA_pol_sigma70_r4_t2"/>
</dbReference>
<dbReference type="CDD" id="cd06171">
    <property type="entry name" value="Sigma70_r4"/>
    <property type="match status" value="1"/>
</dbReference>
<reference evidence="9 10" key="1">
    <citation type="submission" date="2024-06" db="EMBL/GenBank/DDBJ databases">
        <title>The Natural Products Discovery Center: Release of the First 8490 Sequenced Strains for Exploring Actinobacteria Biosynthetic Diversity.</title>
        <authorList>
            <person name="Kalkreuter E."/>
            <person name="Kautsar S.A."/>
            <person name="Yang D."/>
            <person name="Bader C.D."/>
            <person name="Teijaro C.N."/>
            <person name="Fluegel L."/>
            <person name="Davis C.M."/>
            <person name="Simpson J.R."/>
            <person name="Lauterbach L."/>
            <person name="Steele A.D."/>
            <person name="Gui C."/>
            <person name="Meng S."/>
            <person name="Li G."/>
            <person name="Viehrig K."/>
            <person name="Ye F."/>
            <person name="Su P."/>
            <person name="Kiefer A.F."/>
            <person name="Nichols A."/>
            <person name="Cepeda A.J."/>
            <person name="Yan W."/>
            <person name="Fan B."/>
            <person name="Jiang Y."/>
            <person name="Adhikari A."/>
            <person name="Zheng C.-J."/>
            <person name="Schuster L."/>
            <person name="Cowan T.M."/>
            <person name="Smanski M.J."/>
            <person name="Chevrette M.G."/>
            <person name="De Carvalho L.P.S."/>
            <person name="Shen B."/>
        </authorList>
    </citation>
    <scope>NUCLEOTIDE SEQUENCE [LARGE SCALE GENOMIC DNA]</scope>
    <source>
        <strain evidence="9 10">NPDC048946</strain>
    </source>
</reference>
<keyword evidence="5" id="KW-0804">Transcription</keyword>
<dbReference type="PANTHER" id="PTHR43133">
    <property type="entry name" value="RNA POLYMERASE ECF-TYPE SIGMA FACTO"/>
    <property type="match status" value="1"/>
</dbReference>
<dbReference type="InterPro" id="IPR039425">
    <property type="entry name" value="RNA_pol_sigma-70-like"/>
</dbReference>
<protein>
    <submittedName>
        <fullName evidence="9">RNA polymerase sigma factor</fullName>
    </submittedName>
</protein>
<evidence type="ECO:0000256" key="5">
    <source>
        <dbReference type="ARBA" id="ARBA00023163"/>
    </source>
</evidence>
<evidence type="ECO:0000313" key="9">
    <source>
        <dbReference type="EMBL" id="MEU8138850.1"/>
    </source>
</evidence>
<dbReference type="InterPro" id="IPR013324">
    <property type="entry name" value="RNA_pol_sigma_r3/r4-like"/>
</dbReference>
<sequence length="196" mass="21299">MIGTVTEQPPRQQAAQPPRLPSGRPPDTAADRRARGIALARAARQGDTLAMNDLLDQLIPYVSSICAPIALSSRQDAVQETLVAVFRALRSLDEPEALYAWVRAVAVREAVRVARRDARDLPVEPIDLPAPGDPQLAADIGDVVSRLSPEHRAVLVLRDVEGLDEKEAAALLGVPEGTVKSRLHRARAGFRRMWSS</sequence>
<dbReference type="InterPro" id="IPR014284">
    <property type="entry name" value="RNA_pol_sigma-70_dom"/>
</dbReference>
<evidence type="ECO:0000256" key="6">
    <source>
        <dbReference type="SAM" id="MobiDB-lite"/>
    </source>
</evidence>
<dbReference type="InterPro" id="IPR013325">
    <property type="entry name" value="RNA_pol_sigma_r2"/>
</dbReference>
<dbReference type="NCBIfam" id="TIGR02937">
    <property type="entry name" value="sigma70-ECF"/>
    <property type="match status" value="1"/>
</dbReference>
<comment type="similarity">
    <text evidence="1">Belongs to the sigma-70 factor family. ECF subfamily.</text>
</comment>
<dbReference type="Proteomes" id="UP001551482">
    <property type="component" value="Unassembled WGS sequence"/>
</dbReference>
<proteinExistence type="inferred from homology"/>
<keyword evidence="10" id="KW-1185">Reference proteome</keyword>